<dbReference type="InterPro" id="IPR004675">
    <property type="entry name" value="AhpD_core"/>
</dbReference>
<name>A0ABW5FZV7_9PSEU</name>
<keyword evidence="3" id="KW-1185">Reference proteome</keyword>
<dbReference type="RefSeq" id="WP_378268336.1">
    <property type="nucleotide sequence ID" value="NZ_JBHUKR010000017.1"/>
</dbReference>
<dbReference type="EMBL" id="JBHUKR010000017">
    <property type="protein sequence ID" value="MFD2420313.1"/>
    <property type="molecule type" value="Genomic_DNA"/>
</dbReference>
<proteinExistence type="predicted"/>
<feature type="domain" description="Carboxymuconolactone decarboxylase-like" evidence="1">
    <location>
        <begin position="22"/>
        <end position="102"/>
    </location>
</feature>
<gene>
    <name evidence="2" type="ORF">ACFSXZ_28680</name>
</gene>
<organism evidence="2 3">
    <name type="scientific">Amycolatopsis pigmentata</name>
    <dbReference type="NCBI Taxonomy" id="450801"/>
    <lineage>
        <taxon>Bacteria</taxon>
        <taxon>Bacillati</taxon>
        <taxon>Actinomycetota</taxon>
        <taxon>Actinomycetes</taxon>
        <taxon>Pseudonocardiales</taxon>
        <taxon>Pseudonocardiaceae</taxon>
        <taxon>Amycolatopsis</taxon>
    </lineage>
</organism>
<evidence type="ECO:0000313" key="3">
    <source>
        <dbReference type="Proteomes" id="UP001597417"/>
    </source>
</evidence>
<reference evidence="3" key="1">
    <citation type="journal article" date="2019" name="Int. J. Syst. Evol. Microbiol.">
        <title>The Global Catalogue of Microorganisms (GCM) 10K type strain sequencing project: providing services to taxonomists for standard genome sequencing and annotation.</title>
        <authorList>
            <consortium name="The Broad Institute Genomics Platform"/>
            <consortium name="The Broad Institute Genome Sequencing Center for Infectious Disease"/>
            <person name="Wu L."/>
            <person name="Ma J."/>
        </authorList>
    </citation>
    <scope>NUCLEOTIDE SEQUENCE [LARGE SCALE GENOMIC DNA]</scope>
    <source>
        <strain evidence="3">CGMCC 4.7645</strain>
    </source>
</reference>
<sequence>MNDDVYPRATREIGQQRRELAPEIHHAFDEFSKKVFAEGALPEKTKQLIAVAVAHVTQCPYCISGHTTLAHRKGATDQEIMEAIWVAAEMRAGGAFAHSAVALQALNHAHR</sequence>
<comment type="caution">
    <text evidence="2">The sequence shown here is derived from an EMBL/GenBank/DDBJ whole genome shotgun (WGS) entry which is preliminary data.</text>
</comment>
<dbReference type="NCBIfam" id="TIGR00778">
    <property type="entry name" value="ahpD_dom"/>
    <property type="match status" value="1"/>
</dbReference>
<dbReference type="SUPFAM" id="SSF69118">
    <property type="entry name" value="AhpD-like"/>
    <property type="match status" value="1"/>
</dbReference>
<dbReference type="Pfam" id="PF02627">
    <property type="entry name" value="CMD"/>
    <property type="match status" value="1"/>
</dbReference>
<dbReference type="PANTHER" id="PTHR33930:SF2">
    <property type="entry name" value="BLR3452 PROTEIN"/>
    <property type="match status" value="1"/>
</dbReference>
<dbReference type="Proteomes" id="UP001597417">
    <property type="component" value="Unassembled WGS sequence"/>
</dbReference>
<dbReference type="PANTHER" id="PTHR33930">
    <property type="entry name" value="ALKYL HYDROPEROXIDE REDUCTASE AHPD"/>
    <property type="match status" value="1"/>
</dbReference>
<evidence type="ECO:0000259" key="1">
    <source>
        <dbReference type="Pfam" id="PF02627"/>
    </source>
</evidence>
<dbReference type="InterPro" id="IPR029032">
    <property type="entry name" value="AhpD-like"/>
</dbReference>
<dbReference type="InterPro" id="IPR003779">
    <property type="entry name" value="CMD-like"/>
</dbReference>
<evidence type="ECO:0000313" key="2">
    <source>
        <dbReference type="EMBL" id="MFD2420313.1"/>
    </source>
</evidence>
<accession>A0ABW5FZV7</accession>
<dbReference type="Gene3D" id="1.20.1290.10">
    <property type="entry name" value="AhpD-like"/>
    <property type="match status" value="1"/>
</dbReference>
<protein>
    <submittedName>
        <fullName evidence="2">Carboxymuconolactone decarboxylase family protein</fullName>
    </submittedName>
</protein>